<dbReference type="InterPro" id="IPR019775">
    <property type="entry name" value="WD40_repeat_CS"/>
</dbReference>
<dbReference type="InterPro" id="IPR036322">
    <property type="entry name" value="WD40_repeat_dom_sf"/>
</dbReference>
<dbReference type="PANTHER" id="PTHR19848">
    <property type="entry name" value="WD40 REPEAT PROTEIN"/>
    <property type="match status" value="1"/>
</dbReference>
<dbReference type="KEGG" id="ksn:43592126"/>
<reference evidence="1" key="2">
    <citation type="submission" date="2024-01" db="EMBL/GenBank/DDBJ databases">
        <title>Comparative genomics of Cryptococcus and Kwoniella reveals pathogenesis evolution and contrasting modes of karyotype evolution via chromosome fusion or intercentromeric recombination.</title>
        <authorList>
            <person name="Coelho M.A."/>
            <person name="David-Palma M."/>
            <person name="Shea T."/>
            <person name="Bowers K."/>
            <person name="McGinley-Smith S."/>
            <person name="Mohammad A.W."/>
            <person name="Gnirke A."/>
            <person name="Yurkov A.M."/>
            <person name="Nowrousian M."/>
            <person name="Sun S."/>
            <person name="Cuomo C.A."/>
            <person name="Heitman J."/>
        </authorList>
    </citation>
    <scope>NUCLEOTIDE SEQUENCE</scope>
    <source>
        <strain evidence="1">CBS 12478</strain>
    </source>
</reference>
<sequence>MSKDKETHNLPYVDIQHDALAVFDDVEQGVVLREDIWISGYQVGSTSVHGKARVEFEEGGGSSLTSREGVKVERKSKTNFVVSVSKLGIHDLPVRFPRQVIHPPYKKTSPLDPPLQINSLSLNPKSSHILIGGPDGYALILPISSDASVEKDSVRLQGHVGDVRDVKWFPSGEVILTASSDLSLRVFGKDGVNPRTFKGHTRAITSTAILGVGKQLLSGSKDGTIRLWDVGKGVEVKKWTVEGKKGVEAFVVVEDEDGLRALGVQDQERVLVVGTQEGVWVQPFDGEGWWVKDTTEEEGHLVCLAYDETSGTIVTGHTTGIMTVRHVTTLSKGNAETTTPITTIRRNESPVYSLAFGLPSGSSSESVELYVGTAAGLPCRLSLRRDGGEGKYTAKVQEEFAGWEAVGVECFGVGKEGVWCAGGEGGLRRY</sequence>
<dbReference type="AlphaFoldDB" id="A0A5M6BRX2"/>
<dbReference type="Gene3D" id="2.130.10.10">
    <property type="entry name" value="YVTN repeat-like/Quinoprotein amine dehydrogenase"/>
    <property type="match status" value="2"/>
</dbReference>
<reference evidence="1" key="1">
    <citation type="submission" date="2017-08" db="EMBL/GenBank/DDBJ databases">
        <authorList>
            <person name="Cuomo C."/>
            <person name="Billmyre B."/>
            <person name="Heitman J."/>
        </authorList>
    </citation>
    <scope>NUCLEOTIDE SEQUENCE</scope>
    <source>
        <strain evidence="1">CBS 12478</strain>
    </source>
</reference>
<dbReference type="RefSeq" id="XP_031857740.1">
    <property type="nucleotide sequence ID" value="XM_032007954.1"/>
</dbReference>
<gene>
    <name evidence="1" type="ORF">CI109_100137</name>
</gene>
<accession>A0A5M6BRX2</accession>
<dbReference type="PROSITE" id="PS00678">
    <property type="entry name" value="WD_REPEATS_1"/>
    <property type="match status" value="1"/>
</dbReference>
<dbReference type="PROSITE" id="PS50294">
    <property type="entry name" value="WD_REPEATS_REGION"/>
    <property type="match status" value="2"/>
</dbReference>
<evidence type="ECO:0000313" key="1">
    <source>
        <dbReference type="EMBL" id="WWD15715.1"/>
    </source>
</evidence>
<dbReference type="Pfam" id="PF00400">
    <property type="entry name" value="WD40"/>
    <property type="match status" value="2"/>
</dbReference>
<name>A0A5M6BRX2_9TREE</name>
<dbReference type="InterPro" id="IPR015943">
    <property type="entry name" value="WD40/YVTN_repeat-like_dom_sf"/>
</dbReference>
<dbReference type="PANTHER" id="PTHR19848:SF8">
    <property type="entry name" value="F-BOX AND WD REPEAT DOMAIN CONTAINING 7"/>
    <property type="match status" value="1"/>
</dbReference>
<evidence type="ECO:0000313" key="2">
    <source>
        <dbReference type="Proteomes" id="UP000322225"/>
    </source>
</evidence>
<organism evidence="1 2">
    <name type="scientific">Kwoniella shandongensis</name>
    <dbReference type="NCBI Taxonomy" id="1734106"/>
    <lineage>
        <taxon>Eukaryota</taxon>
        <taxon>Fungi</taxon>
        <taxon>Dikarya</taxon>
        <taxon>Basidiomycota</taxon>
        <taxon>Agaricomycotina</taxon>
        <taxon>Tremellomycetes</taxon>
        <taxon>Tremellales</taxon>
        <taxon>Cryptococcaceae</taxon>
        <taxon>Kwoniella</taxon>
    </lineage>
</organism>
<dbReference type="GeneID" id="43592126"/>
<dbReference type="SUPFAM" id="SSF50978">
    <property type="entry name" value="WD40 repeat-like"/>
    <property type="match status" value="1"/>
</dbReference>
<dbReference type="InterPro" id="IPR001680">
    <property type="entry name" value="WD40_rpt"/>
</dbReference>
<dbReference type="OrthoDB" id="10257301at2759"/>
<dbReference type="SMART" id="SM00320">
    <property type="entry name" value="WD40"/>
    <property type="match status" value="4"/>
</dbReference>
<protein>
    <submittedName>
        <fullName evidence="1">Uncharacterized protein</fullName>
    </submittedName>
</protein>
<dbReference type="EMBL" id="CP144051">
    <property type="protein sequence ID" value="WWD15715.1"/>
    <property type="molecule type" value="Genomic_DNA"/>
</dbReference>
<keyword evidence="2" id="KW-1185">Reference proteome</keyword>
<dbReference type="Proteomes" id="UP000322225">
    <property type="component" value="Chromosome 1"/>
</dbReference>
<proteinExistence type="predicted"/>
<dbReference type="PROSITE" id="PS50082">
    <property type="entry name" value="WD_REPEATS_2"/>
    <property type="match status" value="2"/>
</dbReference>